<sequence length="41" mass="4552">MFVDRSACKVECNVTYPNCAYNDFTIASCCVIVIFQALSVL</sequence>
<reference evidence="1 2" key="1">
    <citation type="submission" date="2015-02" db="EMBL/GenBank/DDBJ databases">
        <title>Genome Sequencing of Rickettsiales.</title>
        <authorList>
            <person name="Daugherty S.C."/>
            <person name="Su Q."/>
            <person name="Abolude K."/>
            <person name="Beier-Sexton M."/>
            <person name="Carlyon J.A."/>
            <person name="Carter R."/>
            <person name="Day N.P."/>
            <person name="Dumler S.J."/>
            <person name="Dyachenko V."/>
            <person name="Godinez A."/>
            <person name="Kurtti T.J."/>
            <person name="Lichay M."/>
            <person name="Mullins K.E."/>
            <person name="Ott S."/>
            <person name="Pappas-Brown V."/>
            <person name="Paris D.H."/>
            <person name="Patel P."/>
            <person name="Richards A.L."/>
            <person name="Sadzewicz L."/>
            <person name="Sears K."/>
            <person name="Seidman D."/>
            <person name="Sengamalay N."/>
            <person name="Stenos J."/>
            <person name="Tallon L.J."/>
            <person name="Vincent G."/>
            <person name="Fraser C.M."/>
            <person name="Munderloh U."/>
            <person name="Dunning-Hotopp J.C."/>
        </authorList>
    </citation>
    <scope>NUCLEOTIDE SEQUENCE [LARGE SCALE GENOMIC DNA]</scope>
    <source>
        <strain evidence="1 2">ApMUC09</strain>
    </source>
</reference>
<evidence type="ECO:0000313" key="2">
    <source>
        <dbReference type="Proteomes" id="UP000033441"/>
    </source>
</evidence>
<dbReference type="EMBL" id="LANV01000001">
    <property type="protein sequence ID" value="KJV63950.1"/>
    <property type="molecule type" value="Genomic_DNA"/>
</dbReference>
<gene>
    <name evidence="1" type="ORF">APHMUC_0634</name>
</gene>
<organism evidence="1 2">
    <name type="scientific">Anaplasma phagocytophilum str. ApMUC09</name>
    <dbReference type="NCBI Taxonomy" id="1359152"/>
    <lineage>
        <taxon>Bacteria</taxon>
        <taxon>Pseudomonadati</taxon>
        <taxon>Pseudomonadota</taxon>
        <taxon>Alphaproteobacteria</taxon>
        <taxon>Rickettsiales</taxon>
        <taxon>Anaplasmataceae</taxon>
        <taxon>Anaplasma</taxon>
        <taxon>phagocytophilum group</taxon>
    </lineage>
</organism>
<proteinExistence type="predicted"/>
<comment type="caution">
    <text evidence="1">The sequence shown here is derived from an EMBL/GenBank/DDBJ whole genome shotgun (WGS) entry which is preliminary data.</text>
</comment>
<protein>
    <submittedName>
        <fullName evidence="1">Uncharacterized protein</fullName>
    </submittedName>
</protein>
<dbReference type="Proteomes" id="UP000033441">
    <property type="component" value="Unassembled WGS sequence"/>
</dbReference>
<dbReference type="AlphaFoldDB" id="A0A0F3N7C2"/>
<accession>A0A0F3N7C2</accession>
<name>A0A0F3N7C2_ANAPH</name>
<dbReference type="PATRIC" id="fig|1359152.3.peg.670"/>
<evidence type="ECO:0000313" key="1">
    <source>
        <dbReference type="EMBL" id="KJV63950.1"/>
    </source>
</evidence>